<feature type="region of interest" description="Disordered" evidence="1">
    <location>
        <begin position="144"/>
        <end position="182"/>
    </location>
</feature>
<dbReference type="AlphaFoldDB" id="A0A4Z1K7A1"/>
<gene>
    <name evidence="2" type="ORF">BELL_0033g00050</name>
</gene>
<keyword evidence="3" id="KW-1185">Reference proteome</keyword>
<evidence type="ECO:0000256" key="1">
    <source>
        <dbReference type="SAM" id="MobiDB-lite"/>
    </source>
</evidence>
<organism evidence="2 3">
    <name type="scientific">Botrytis elliptica</name>
    <dbReference type="NCBI Taxonomy" id="278938"/>
    <lineage>
        <taxon>Eukaryota</taxon>
        <taxon>Fungi</taxon>
        <taxon>Dikarya</taxon>
        <taxon>Ascomycota</taxon>
        <taxon>Pezizomycotina</taxon>
        <taxon>Leotiomycetes</taxon>
        <taxon>Helotiales</taxon>
        <taxon>Sclerotiniaceae</taxon>
        <taxon>Botrytis</taxon>
    </lineage>
</organism>
<dbReference type="Gene3D" id="3.30.450.30">
    <property type="entry name" value="Dynein light chain 2a, cytoplasmic"/>
    <property type="match status" value="1"/>
</dbReference>
<comment type="caution">
    <text evidence="2">The sequence shown here is derived from an EMBL/GenBank/DDBJ whole genome shotgun (WGS) entry which is preliminary data.</text>
</comment>
<dbReference type="OrthoDB" id="271745at2759"/>
<accession>A0A4Z1K7A1</accession>
<sequence length="209" mass="22030">MTSHPPQSQTMLLSKRISTFLQNNISPHLHTLMLLTPTGKLLSTSSSSPASVLRHQGTLALSLWTLYSPFPAQTVSDALPPNGEASNGRTPKSRETKSILIQMELGIMVIRLLACGLLFVAIGPTPGASGTTTPQIQREGGLISISQPASPDGGHEREVIRSGEGSETASLRSARGGGVGISGMRRQAEELGKWLEGALDGLVLSTAER</sequence>
<evidence type="ECO:0000313" key="2">
    <source>
        <dbReference type="EMBL" id="TGO79412.1"/>
    </source>
</evidence>
<dbReference type="Proteomes" id="UP000297229">
    <property type="component" value="Unassembled WGS sequence"/>
</dbReference>
<reference evidence="2 3" key="1">
    <citation type="submission" date="2017-12" db="EMBL/GenBank/DDBJ databases">
        <title>Comparative genomics of Botrytis spp.</title>
        <authorList>
            <person name="Valero-Jimenez C.A."/>
            <person name="Tapia P."/>
            <person name="Veloso J."/>
            <person name="Silva-Moreno E."/>
            <person name="Staats M."/>
            <person name="Valdes J.H."/>
            <person name="Van Kan J.A.L."/>
        </authorList>
    </citation>
    <scope>NUCLEOTIDE SEQUENCE [LARGE SCALE GENOMIC DNA]</scope>
    <source>
        <strain evidence="2 3">Be9601</strain>
    </source>
</reference>
<dbReference type="STRING" id="278938.A0A4Z1K7A1"/>
<protein>
    <submittedName>
        <fullName evidence="2">Uncharacterized protein</fullName>
    </submittedName>
</protein>
<name>A0A4Z1K7A1_9HELO</name>
<evidence type="ECO:0000313" key="3">
    <source>
        <dbReference type="Proteomes" id="UP000297229"/>
    </source>
</evidence>
<proteinExistence type="predicted"/>
<dbReference type="EMBL" id="PQXM01000033">
    <property type="protein sequence ID" value="TGO79412.1"/>
    <property type="molecule type" value="Genomic_DNA"/>
</dbReference>